<evidence type="ECO:0000256" key="1">
    <source>
        <dbReference type="ARBA" id="ARBA00006096"/>
    </source>
</evidence>
<dbReference type="GO" id="GO:0000270">
    <property type="term" value="P:peptidoglycan metabolic process"/>
    <property type="evidence" value="ECO:0007669"/>
    <property type="project" value="TreeGrafter"/>
</dbReference>
<keyword evidence="3" id="KW-0732">Signal</keyword>
<comment type="caution">
    <text evidence="4">The sequence shown here is derived from an EMBL/GenBank/DDBJ whole genome shotgun (WGS) entry which is preliminary data.</text>
</comment>
<keyword evidence="4" id="KW-0121">Carboxypeptidase</keyword>
<dbReference type="Gene3D" id="3.40.710.10">
    <property type="entry name" value="DD-peptidase/beta-lactamase superfamily"/>
    <property type="match status" value="2"/>
</dbReference>
<proteinExistence type="inferred from homology"/>
<dbReference type="NCBIfam" id="NF008322">
    <property type="entry name" value="PRK11113.1"/>
    <property type="match status" value="1"/>
</dbReference>
<dbReference type="Gene3D" id="3.50.80.20">
    <property type="entry name" value="D-Ala-D-Ala carboxypeptidase C, peptidase S13"/>
    <property type="match status" value="1"/>
</dbReference>
<dbReference type="GO" id="GO:0004185">
    <property type="term" value="F:serine-type carboxypeptidase activity"/>
    <property type="evidence" value="ECO:0007669"/>
    <property type="project" value="InterPro"/>
</dbReference>
<organism evidence="4 5">
    <name type="scientific">Vibrio hepatarius</name>
    <dbReference type="NCBI Taxonomy" id="171383"/>
    <lineage>
        <taxon>Bacteria</taxon>
        <taxon>Pseudomonadati</taxon>
        <taxon>Pseudomonadota</taxon>
        <taxon>Gammaproteobacteria</taxon>
        <taxon>Vibrionales</taxon>
        <taxon>Vibrionaceae</taxon>
        <taxon>Vibrio</taxon>
        <taxon>Vibrio oreintalis group</taxon>
    </lineage>
</organism>
<dbReference type="EMBL" id="LHPI01000006">
    <property type="protein sequence ID" value="KOO07928.1"/>
    <property type="molecule type" value="Genomic_DNA"/>
</dbReference>
<feature type="signal peptide" evidence="3">
    <location>
        <begin position="1"/>
        <end position="21"/>
    </location>
</feature>
<dbReference type="AlphaFoldDB" id="A0A0M0I1Z1"/>
<dbReference type="SUPFAM" id="SSF56601">
    <property type="entry name" value="beta-lactamase/transpeptidase-like"/>
    <property type="match status" value="1"/>
</dbReference>
<dbReference type="InterPro" id="IPR000667">
    <property type="entry name" value="Peptidase_S13"/>
</dbReference>
<name>A0A0M0I1Z1_9VIBR</name>
<evidence type="ECO:0000256" key="3">
    <source>
        <dbReference type="SAM" id="SignalP"/>
    </source>
</evidence>
<protein>
    <submittedName>
        <fullName evidence="4">D-alanyl-D-alanine carboxypeptidase</fullName>
    </submittedName>
</protein>
<reference evidence="5" key="1">
    <citation type="submission" date="2015-08" db="EMBL/GenBank/DDBJ databases">
        <title>Vibrio galatheae sp. nov., a novel member of the Vibrionaceae family isolated from the Solomon Islands.</title>
        <authorList>
            <person name="Giubergia S."/>
            <person name="Machado H."/>
            <person name="Mateiu R.V."/>
            <person name="Gram L."/>
        </authorList>
    </citation>
    <scope>NUCLEOTIDE SEQUENCE [LARGE SCALE GENOMIC DNA]</scope>
    <source>
        <strain evidence="5">DSM 19134</strain>
    </source>
</reference>
<dbReference type="PANTHER" id="PTHR30023">
    <property type="entry name" value="D-ALANYL-D-ALANINE CARBOXYPEPTIDASE"/>
    <property type="match status" value="1"/>
</dbReference>
<dbReference type="PANTHER" id="PTHR30023:SF0">
    <property type="entry name" value="PENICILLIN-SENSITIVE CARBOXYPEPTIDASE A"/>
    <property type="match status" value="1"/>
</dbReference>
<evidence type="ECO:0000256" key="2">
    <source>
        <dbReference type="ARBA" id="ARBA00022801"/>
    </source>
</evidence>
<feature type="chain" id="PRO_5005600602" evidence="3">
    <location>
        <begin position="22"/>
        <end position="473"/>
    </location>
</feature>
<dbReference type="NCBIfam" id="TIGR00666">
    <property type="entry name" value="PBP4"/>
    <property type="match status" value="1"/>
</dbReference>
<accession>A0A0M0I1Z1</accession>
<dbReference type="RefSeq" id="WP_053408666.1">
    <property type="nucleotide sequence ID" value="NZ_DAIPHI010000030.1"/>
</dbReference>
<dbReference type="Proteomes" id="UP000037530">
    <property type="component" value="Unassembled WGS sequence"/>
</dbReference>
<dbReference type="PRINTS" id="PR00922">
    <property type="entry name" value="DADACBPTASE3"/>
</dbReference>
<comment type="similarity">
    <text evidence="1">Belongs to the peptidase S13 family.</text>
</comment>
<dbReference type="Pfam" id="PF02113">
    <property type="entry name" value="Peptidase_S13"/>
    <property type="match status" value="1"/>
</dbReference>
<dbReference type="GO" id="GO:0006508">
    <property type="term" value="P:proteolysis"/>
    <property type="evidence" value="ECO:0007669"/>
    <property type="project" value="InterPro"/>
</dbReference>
<dbReference type="PATRIC" id="fig|171383.3.peg.1732"/>
<dbReference type="STRING" id="171383.AKJ31_08430"/>
<sequence>MPLTFRLSLLLVFCFSSVSFAYTPLNTLPQGSRTSLVVESLAEQKSLLSTNTEQYFPPASTLKVVTALAAKLELADDFKFETRLEQYGNNWVVRFSGDPTLQTSDLKALFATARSKGLKRIKGDIWLDNSVFIGYDRAVGWPWDILGVCYSAPASAVTLDGNCVQASIYTEKQGKTRVYVPPHYPVHASTEVRAVSEAEQESSQCDLELESTANNHYRLKGCLQNRKKPLPLKFAVQNPELYTQKMLAKELAQLGIKLDGQIRVGKPNATKTKLIASHYSKPLTELLEEMLKDSDNLIADNLTKTLGAKFYVQAGSFRNGTEAIKQIIHTRTGIDLSQMPLADGSGLSRNNRFTTGAMAQILHYIWKNDRDLQLIALMPTAGENGTLKYRRSMRKAPVKGAIVAKSGSLYGSLNMAGYGLDSSGKPSSLFVQYVTDYHPEKPKTDKPVEAPITLFETRFYQDVVKFSHSLESK</sequence>
<keyword evidence="4" id="KW-0645">Protease</keyword>
<dbReference type="InterPro" id="IPR012338">
    <property type="entry name" value="Beta-lactam/transpept-like"/>
</dbReference>
<keyword evidence="5" id="KW-1185">Reference proteome</keyword>
<gene>
    <name evidence="4" type="ORF">AKJ31_08430</name>
</gene>
<keyword evidence="2" id="KW-0378">Hydrolase</keyword>
<dbReference type="OrthoDB" id="9802627at2"/>
<evidence type="ECO:0000313" key="5">
    <source>
        <dbReference type="Proteomes" id="UP000037530"/>
    </source>
</evidence>
<evidence type="ECO:0000313" key="4">
    <source>
        <dbReference type="EMBL" id="KOO07928.1"/>
    </source>
</evidence>